<dbReference type="Pfam" id="PF13927">
    <property type="entry name" value="Ig_3"/>
    <property type="match status" value="1"/>
</dbReference>
<dbReference type="InterPro" id="IPR036179">
    <property type="entry name" value="Ig-like_dom_sf"/>
</dbReference>
<dbReference type="WBParaSite" id="TTAC_0000433901-mRNA-1">
    <property type="protein sequence ID" value="TTAC_0000433901-mRNA-1"/>
    <property type="gene ID" value="TTAC_0000433901"/>
</dbReference>
<feature type="domain" description="Ig-like" evidence="1">
    <location>
        <begin position="11"/>
        <end position="46"/>
    </location>
</feature>
<sequence>MAFFSTFTDGPKLQGPEEEVEAVSTGQSAQLTCQVEANPPAKVTWYHHRGIRVVNKDELGYHPNASGLFTATVITHRLLRSFLTADLDTRDFRVSC</sequence>
<dbReference type="Proteomes" id="UP000274429">
    <property type="component" value="Unassembled WGS sequence"/>
</dbReference>
<name>A0A0R3WU99_HYDTA</name>
<protein>
    <submittedName>
        <fullName evidence="4">Ig-like domain-containing protein</fullName>
    </submittedName>
</protein>
<dbReference type="PROSITE" id="PS50835">
    <property type="entry name" value="IG_LIKE"/>
    <property type="match status" value="1"/>
</dbReference>
<evidence type="ECO:0000313" key="4">
    <source>
        <dbReference type="WBParaSite" id="TTAC_0000433901-mRNA-1"/>
    </source>
</evidence>
<dbReference type="InterPro" id="IPR013783">
    <property type="entry name" value="Ig-like_fold"/>
</dbReference>
<keyword evidence="3" id="KW-1185">Reference proteome</keyword>
<gene>
    <name evidence="2" type="ORF">TTAC_LOCUS4325</name>
</gene>
<dbReference type="Gene3D" id="2.60.40.10">
    <property type="entry name" value="Immunoglobulins"/>
    <property type="match status" value="1"/>
</dbReference>
<dbReference type="AlphaFoldDB" id="A0A0R3WU99"/>
<dbReference type="InterPro" id="IPR007110">
    <property type="entry name" value="Ig-like_dom"/>
</dbReference>
<evidence type="ECO:0000313" key="2">
    <source>
        <dbReference type="EMBL" id="VDM24685.1"/>
    </source>
</evidence>
<dbReference type="OrthoDB" id="9355041at2759"/>
<reference evidence="4" key="1">
    <citation type="submission" date="2017-02" db="UniProtKB">
        <authorList>
            <consortium name="WormBaseParasite"/>
        </authorList>
    </citation>
    <scope>IDENTIFICATION</scope>
</reference>
<dbReference type="STRING" id="6205.A0A0R3WU99"/>
<dbReference type="EMBL" id="UYWX01004154">
    <property type="protein sequence ID" value="VDM24685.1"/>
    <property type="molecule type" value="Genomic_DNA"/>
</dbReference>
<organism evidence="4">
    <name type="scientific">Hydatigena taeniaeformis</name>
    <name type="common">Feline tapeworm</name>
    <name type="synonym">Taenia taeniaeformis</name>
    <dbReference type="NCBI Taxonomy" id="6205"/>
    <lineage>
        <taxon>Eukaryota</taxon>
        <taxon>Metazoa</taxon>
        <taxon>Spiralia</taxon>
        <taxon>Lophotrochozoa</taxon>
        <taxon>Platyhelminthes</taxon>
        <taxon>Cestoda</taxon>
        <taxon>Eucestoda</taxon>
        <taxon>Cyclophyllidea</taxon>
        <taxon>Taeniidae</taxon>
        <taxon>Hydatigera</taxon>
    </lineage>
</organism>
<evidence type="ECO:0000259" key="1">
    <source>
        <dbReference type="PROSITE" id="PS50835"/>
    </source>
</evidence>
<accession>A0A0R3WU99</accession>
<evidence type="ECO:0000313" key="3">
    <source>
        <dbReference type="Proteomes" id="UP000274429"/>
    </source>
</evidence>
<reference evidence="2 3" key="2">
    <citation type="submission" date="2018-11" db="EMBL/GenBank/DDBJ databases">
        <authorList>
            <consortium name="Pathogen Informatics"/>
        </authorList>
    </citation>
    <scope>NUCLEOTIDE SEQUENCE [LARGE SCALE GENOMIC DNA]</scope>
</reference>
<dbReference type="SUPFAM" id="SSF48726">
    <property type="entry name" value="Immunoglobulin"/>
    <property type="match status" value="1"/>
</dbReference>
<proteinExistence type="predicted"/>